<dbReference type="Proteomes" id="UP001565471">
    <property type="component" value="Unassembled WGS sequence"/>
</dbReference>
<gene>
    <name evidence="3" type="ORF">ABIF29_009536</name>
</gene>
<name>A0ABV4FGX2_BRAEL</name>
<dbReference type="Pfam" id="PF07484">
    <property type="entry name" value="Collar"/>
    <property type="match status" value="1"/>
</dbReference>
<dbReference type="SUPFAM" id="SSF88874">
    <property type="entry name" value="Receptor-binding domain of short tail fibre protein gp12"/>
    <property type="match status" value="1"/>
</dbReference>
<evidence type="ECO:0000259" key="1">
    <source>
        <dbReference type="Pfam" id="PF07484"/>
    </source>
</evidence>
<dbReference type="EMBL" id="JBGBZA010000002">
    <property type="protein sequence ID" value="MEY9322737.1"/>
    <property type="molecule type" value="Genomic_DNA"/>
</dbReference>
<dbReference type="InterPro" id="IPR053827">
    <property type="entry name" value="Gp10_C"/>
</dbReference>
<evidence type="ECO:0000313" key="4">
    <source>
        <dbReference type="Proteomes" id="UP001565471"/>
    </source>
</evidence>
<organism evidence="3 4">
    <name type="scientific">Bradyrhizobium elkanii</name>
    <dbReference type="NCBI Taxonomy" id="29448"/>
    <lineage>
        <taxon>Bacteria</taxon>
        <taxon>Pseudomonadati</taxon>
        <taxon>Pseudomonadota</taxon>
        <taxon>Alphaproteobacteria</taxon>
        <taxon>Hyphomicrobiales</taxon>
        <taxon>Nitrobacteraceae</taxon>
        <taxon>Bradyrhizobium</taxon>
    </lineage>
</organism>
<proteinExistence type="predicted"/>
<sequence length="165" mass="17652">MSQPYLSEIRMMSFGYPPKGWALCNGQLLPINQNQALFSLFGTTYGGNGTTNFALPNLQGKVPLHMGQGFTQGQTGGETSHTLTISEMPQHPHTFQGTTNNADNAVLTGNLMATSANLYTAANNLTTLDPSTVANAGGSQPHENMQPYLTVNFCIALQGIFPSRN</sequence>
<accession>A0ABV4FGX2</accession>
<feature type="domain" description="Baseplate structural protein Gp10 C-terminal" evidence="2">
    <location>
        <begin position="71"/>
        <end position="152"/>
    </location>
</feature>
<keyword evidence="4" id="KW-1185">Reference proteome</keyword>
<dbReference type="RefSeq" id="WP_026192129.1">
    <property type="nucleotide sequence ID" value="NZ_CP126026.1"/>
</dbReference>
<evidence type="ECO:0000313" key="3">
    <source>
        <dbReference type="EMBL" id="MEY9322737.1"/>
    </source>
</evidence>
<reference evidence="3 4" key="1">
    <citation type="submission" date="2024-07" db="EMBL/GenBank/DDBJ databases">
        <title>Genomic Encyclopedia of Type Strains, Phase V (KMG-V): Genome sequencing to study the core and pangenomes of soil and plant-associated prokaryotes.</title>
        <authorList>
            <person name="Whitman W."/>
        </authorList>
    </citation>
    <scope>NUCLEOTIDE SEQUENCE [LARGE SCALE GENOMIC DNA]</scope>
    <source>
        <strain evidence="3 4">USDA 415</strain>
    </source>
</reference>
<dbReference type="InterPro" id="IPR037053">
    <property type="entry name" value="Phage_tail_collar_dom_sf"/>
</dbReference>
<protein>
    <submittedName>
        <fullName evidence="3">Microcystin-dependent protein</fullName>
    </submittedName>
</protein>
<comment type="caution">
    <text evidence="3">The sequence shown here is derived from an EMBL/GenBank/DDBJ whole genome shotgun (WGS) entry which is preliminary data.</text>
</comment>
<dbReference type="Gene3D" id="3.90.1340.10">
    <property type="entry name" value="Phage tail collar domain"/>
    <property type="match status" value="1"/>
</dbReference>
<dbReference type="Pfam" id="PF21939">
    <property type="entry name" value="Gp10_C"/>
    <property type="match status" value="1"/>
</dbReference>
<feature type="domain" description="Phage tail collar" evidence="1">
    <location>
        <begin position="8"/>
        <end position="63"/>
    </location>
</feature>
<evidence type="ECO:0000259" key="2">
    <source>
        <dbReference type="Pfam" id="PF21939"/>
    </source>
</evidence>
<dbReference type="InterPro" id="IPR011083">
    <property type="entry name" value="Phage_tail_collar_dom"/>
</dbReference>